<protein>
    <submittedName>
        <fullName evidence="10">Alkaline phosphatase</fullName>
    </submittedName>
</protein>
<evidence type="ECO:0000256" key="3">
    <source>
        <dbReference type="ARBA" id="ARBA00005984"/>
    </source>
</evidence>
<evidence type="ECO:0000256" key="9">
    <source>
        <dbReference type="RuleBase" id="RU003946"/>
    </source>
</evidence>
<dbReference type="InterPro" id="IPR017850">
    <property type="entry name" value="Alkaline_phosphatase_core_sf"/>
</dbReference>
<dbReference type="Pfam" id="PF00245">
    <property type="entry name" value="Alk_phosphatase"/>
    <property type="match status" value="1"/>
</dbReference>
<comment type="similarity">
    <text evidence="3 9">Belongs to the alkaline phosphatase family.</text>
</comment>
<evidence type="ECO:0000256" key="1">
    <source>
        <dbReference type="ARBA" id="ARBA00001946"/>
    </source>
</evidence>
<sequence length="373" mass="40854">MKRQSKVHKVRKTLLSGAILLFSIASCKNDKAIEEKHDKIKKAKNVILLIGDGMGLSQISSSFYFNDQPSNFPRFKHIGLIRTSSSSHKITDSAAGATAFSTGKKSYNGAIGVDPDTSKVETIMEILNEEYVTGLVATSSITHATPASFYAHVKLRGMQEEIARQLVYSPVDFFAGGGQKFFAHRRDQVNYLDSLTAQGFKIDTTSLGASSELSSENKYGYLLANDGMPKMLEGRGNFLVDASKLALDYLTMDDRQFYLMIEGSQIDWGGHSNDADYLISEMIDFDKAVGLALDFAEKDQNTLVIVTADHETGGFTLSSKDGNYDEIDGTFSTGGHSTTLIPVFAYGPGSENFIGIYENNEIFHRVNSAMGIE</sequence>
<evidence type="ECO:0000313" key="10">
    <source>
        <dbReference type="EMBL" id="MDN5199877.1"/>
    </source>
</evidence>
<evidence type="ECO:0000256" key="8">
    <source>
        <dbReference type="ARBA" id="ARBA00022842"/>
    </source>
</evidence>
<evidence type="ECO:0000256" key="7">
    <source>
        <dbReference type="ARBA" id="ARBA00022833"/>
    </source>
</evidence>
<evidence type="ECO:0000256" key="6">
    <source>
        <dbReference type="ARBA" id="ARBA00022801"/>
    </source>
</evidence>
<evidence type="ECO:0000256" key="2">
    <source>
        <dbReference type="ARBA" id="ARBA00001947"/>
    </source>
</evidence>
<dbReference type="SMART" id="SM00098">
    <property type="entry name" value="alkPPc"/>
    <property type="match status" value="1"/>
</dbReference>
<dbReference type="PANTHER" id="PTHR11596:SF5">
    <property type="entry name" value="ALKALINE PHOSPHATASE"/>
    <property type="match status" value="1"/>
</dbReference>
<comment type="cofactor">
    <cofactor evidence="2">
        <name>Zn(2+)</name>
        <dbReference type="ChEBI" id="CHEBI:29105"/>
    </cofactor>
</comment>
<keyword evidence="7" id="KW-0862">Zinc</keyword>
<accession>A0ABT8KIK8</accession>
<dbReference type="RefSeq" id="WP_346749908.1">
    <property type="nucleotide sequence ID" value="NZ_JAUJEA010000001.1"/>
</dbReference>
<dbReference type="Proteomes" id="UP001172082">
    <property type="component" value="Unassembled WGS sequence"/>
</dbReference>
<dbReference type="EMBL" id="JAUJEA010000001">
    <property type="protein sequence ID" value="MDN5199877.1"/>
    <property type="molecule type" value="Genomic_DNA"/>
</dbReference>
<organism evidence="10 11">
    <name type="scientific">Splendidivirga corallicola</name>
    <dbReference type="NCBI Taxonomy" id="3051826"/>
    <lineage>
        <taxon>Bacteria</taxon>
        <taxon>Pseudomonadati</taxon>
        <taxon>Bacteroidota</taxon>
        <taxon>Cytophagia</taxon>
        <taxon>Cytophagales</taxon>
        <taxon>Splendidivirgaceae</taxon>
        <taxon>Splendidivirga</taxon>
    </lineage>
</organism>
<keyword evidence="8" id="KW-0460">Magnesium</keyword>
<reference evidence="10" key="1">
    <citation type="submission" date="2023-06" db="EMBL/GenBank/DDBJ databases">
        <title>Genomic of Parafulvivirga corallium.</title>
        <authorList>
            <person name="Wang G."/>
        </authorList>
    </citation>
    <scope>NUCLEOTIDE SEQUENCE</scope>
    <source>
        <strain evidence="10">BMA10</strain>
    </source>
</reference>
<gene>
    <name evidence="10" type="ORF">QQ008_00850</name>
</gene>
<dbReference type="InterPro" id="IPR001952">
    <property type="entry name" value="Alkaline_phosphatase"/>
</dbReference>
<dbReference type="PANTHER" id="PTHR11596">
    <property type="entry name" value="ALKALINE PHOSPHATASE"/>
    <property type="match status" value="1"/>
</dbReference>
<keyword evidence="4" id="KW-0597">Phosphoprotein</keyword>
<proteinExistence type="inferred from homology"/>
<evidence type="ECO:0000313" key="11">
    <source>
        <dbReference type="Proteomes" id="UP001172082"/>
    </source>
</evidence>
<evidence type="ECO:0000256" key="5">
    <source>
        <dbReference type="ARBA" id="ARBA00022723"/>
    </source>
</evidence>
<dbReference type="InterPro" id="IPR018299">
    <property type="entry name" value="Alkaline_phosphatase_AS"/>
</dbReference>
<dbReference type="PROSITE" id="PS51257">
    <property type="entry name" value="PROKAR_LIPOPROTEIN"/>
    <property type="match status" value="1"/>
</dbReference>
<evidence type="ECO:0000256" key="4">
    <source>
        <dbReference type="ARBA" id="ARBA00022553"/>
    </source>
</evidence>
<comment type="cofactor">
    <cofactor evidence="1">
        <name>Mg(2+)</name>
        <dbReference type="ChEBI" id="CHEBI:18420"/>
    </cofactor>
</comment>
<comment type="caution">
    <text evidence="10">The sequence shown here is derived from an EMBL/GenBank/DDBJ whole genome shotgun (WGS) entry which is preliminary data.</text>
</comment>
<keyword evidence="6" id="KW-0378">Hydrolase</keyword>
<dbReference type="Gene3D" id="3.40.720.10">
    <property type="entry name" value="Alkaline Phosphatase, subunit A"/>
    <property type="match status" value="1"/>
</dbReference>
<name>A0ABT8KIK8_9BACT</name>
<keyword evidence="5" id="KW-0479">Metal-binding</keyword>
<dbReference type="PROSITE" id="PS00123">
    <property type="entry name" value="ALKALINE_PHOSPHATASE"/>
    <property type="match status" value="1"/>
</dbReference>
<keyword evidence="11" id="KW-1185">Reference proteome</keyword>
<dbReference type="PRINTS" id="PR00113">
    <property type="entry name" value="ALKPHPHTASE"/>
</dbReference>
<dbReference type="CDD" id="cd16012">
    <property type="entry name" value="ALP"/>
    <property type="match status" value="1"/>
</dbReference>
<dbReference type="SUPFAM" id="SSF53649">
    <property type="entry name" value="Alkaline phosphatase-like"/>
    <property type="match status" value="1"/>
</dbReference>